<proteinExistence type="predicted"/>
<comment type="caution">
    <text evidence="1">The sequence shown here is derived from an EMBL/GenBank/DDBJ whole genome shotgun (WGS) entry which is preliminary data.</text>
</comment>
<evidence type="ECO:0000313" key="2">
    <source>
        <dbReference type="Proteomes" id="UP000220527"/>
    </source>
</evidence>
<dbReference type="RefSeq" id="WP_097642134.1">
    <property type="nucleotide sequence ID" value="NZ_NQWI01000001.1"/>
</dbReference>
<gene>
    <name evidence="1" type="ORF">CJ255_00545</name>
</gene>
<accession>A0A2A6RPR9</accession>
<protein>
    <submittedName>
        <fullName evidence="1">Uncharacterized protein</fullName>
    </submittedName>
</protein>
<dbReference type="AlphaFoldDB" id="A0A2A6RPR9"/>
<dbReference type="Proteomes" id="UP000220527">
    <property type="component" value="Unassembled WGS sequence"/>
</dbReference>
<dbReference type="EMBL" id="NQWI01000001">
    <property type="protein sequence ID" value="PDW05114.1"/>
    <property type="molecule type" value="Genomic_DNA"/>
</dbReference>
<dbReference type="OrthoDB" id="3366489at2"/>
<organism evidence="1 2">
    <name type="scientific">Candidatus Viridilinea mediisalina</name>
    <dbReference type="NCBI Taxonomy" id="2024553"/>
    <lineage>
        <taxon>Bacteria</taxon>
        <taxon>Bacillati</taxon>
        <taxon>Chloroflexota</taxon>
        <taxon>Chloroflexia</taxon>
        <taxon>Chloroflexales</taxon>
        <taxon>Chloroflexineae</taxon>
        <taxon>Oscillochloridaceae</taxon>
        <taxon>Candidatus Viridilinea</taxon>
    </lineage>
</organism>
<evidence type="ECO:0000313" key="1">
    <source>
        <dbReference type="EMBL" id="PDW05114.1"/>
    </source>
</evidence>
<name>A0A2A6RPR9_9CHLR</name>
<sequence>MALLFEMRRVLVTMAQVGTRMHALGLASTADAEGLAALSPQLTTTYQESCVAGCLLAQICRQNAGAQPSVLGDHVAQTLGETIDLPRALALLQDAPATNEREAWLGPVLREAAALFGPSTIVQGRAA</sequence>
<reference evidence="2" key="1">
    <citation type="submission" date="2017-08" db="EMBL/GenBank/DDBJ databases">
        <authorList>
            <person name="Grouzdev D.S."/>
            <person name="Gaisin V.A."/>
            <person name="Rysina M.S."/>
            <person name="Gorlenko V.M."/>
        </authorList>
    </citation>
    <scope>NUCLEOTIDE SEQUENCE [LARGE SCALE GENOMIC DNA]</scope>
    <source>
        <strain evidence="2">Kir15-3F</strain>
    </source>
</reference>
<keyword evidence="2" id="KW-1185">Reference proteome</keyword>